<dbReference type="Pfam" id="PF00501">
    <property type="entry name" value="AMP-binding"/>
    <property type="match status" value="1"/>
</dbReference>
<dbReference type="GO" id="GO:0004467">
    <property type="term" value="F:long-chain fatty acid-CoA ligase activity"/>
    <property type="evidence" value="ECO:0007669"/>
    <property type="project" value="UniProtKB-EC"/>
</dbReference>
<evidence type="ECO:0000256" key="6">
    <source>
        <dbReference type="ARBA" id="ARBA00042773"/>
    </source>
</evidence>
<dbReference type="Pfam" id="PF13193">
    <property type="entry name" value="AMP-binding_C"/>
    <property type="match status" value="1"/>
</dbReference>
<dbReference type="PANTHER" id="PTHR43767">
    <property type="entry name" value="LONG-CHAIN-FATTY-ACID--COA LIGASE"/>
    <property type="match status" value="1"/>
</dbReference>
<dbReference type="Proteomes" id="UP000199064">
    <property type="component" value="Unassembled WGS sequence"/>
</dbReference>
<dbReference type="GO" id="GO:0016020">
    <property type="term" value="C:membrane"/>
    <property type="evidence" value="ECO:0007669"/>
    <property type="project" value="UniProtKB-SubCell"/>
</dbReference>
<feature type="domain" description="AMP-dependent synthetase/ligase" evidence="7">
    <location>
        <begin position="11"/>
        <end position="310"/>
    </location>
</feature>
<keyword evidence="10" id="KW-1185">Reference proteome</keyword>
<sequence>MTFFGHLSRVPAERCAIATPSMRVSFGELCSAAEELAGDFAAARVVLCTDRLLDAVTTLAACDGVAEVVALTSAWQPAEVVLPLIELAQPHVVISSETANVFNAGLPDDLLSFSPQDAARAVARKRSGSRLQNGGTGWVVTTSGTTGKPKMVQHSFAGLTRSTKRDLDRGKDMVWGMIYDFSRFAGLQVVLQSLLGGACLVVPPFEAPLDDKLAFLADEGCTHLSATPTMMRKILMSPAGGSLPLRQITLGGEIADAAILTSLSRAFPEARITHVFASTEAGVGFSVSDKREGFPVSYLSSPPSGIGLRIDQGRLWVRNEHVGAHYLGGQGVLSKQGWVDTGDLVEADGDRVYFRGRESGVINIGGDKVHPEEVERALLSHPDVLLARVYAKANPIMGALVAADVVPGPGAPSQAELRASILAHLKNYLERHMIPASLRFVESFDTNTAGKLRRNA</sequence>
<evidence type="ECO:0000256" key="4">
    <source>
        <dbReference type="ARBA" id="ARBA00026121"/>
    </source>
</evidence>
<dbReference type="RefSeq" id="WP_090329535.1">
    <property type="nucleotide sequence ID" value="NZ_FNSL01000001.1"/>
</dbReference>
<dbReference type="PANTHER" id="PTHR43767:SF8">
    <property type="entry name" value="LONG-CHAIN-FATTY-ACID--COA LIGASE"/>
    <property type="match status" value="1"/>
</dbReference>
<evidence type="ECO:0000313" key="10">
    <source>
        <dbReference type="Proteomes" id="UP000199064"/>
    </source>
</evidence>
<dbReference type="Gene3D" id="3.30.300.30">
    <property type="match status" value="1"/>
</dbReference>
<evidence type="ECO:0000256" key="3">
    <source>
        <dbReference type="ARBA" id="ARBA00022598"/>
    </source>
</evidence>
<organism evidence="9 10">
    <name type="scientific">Nitratireductor aquibiodomus</name>
    <dbReference type="NCBI Taxonomy" id="204799"/>
    <lineage>
        <taxon>Bacteria</taxon>
        <taxon>Pseudomonadati</taxon>
        <taxon>Pseudomonadota</taxon>
        <taxon>Alphaproteobacteria</taxon>
        <taxon>Hyphomicrobiales</taxon>
        <taxon>Phyllobacteriaceae</taxon>
        <taxon>Nitratireductor</taxon>
    </lineage>
</organism>
<dbReference type="InterPro" id="IPR050237">
    <property type="entry name" value="ATP-dep_AMP-bd_enzyme"/>
</dbReference>
<evidence type="ECO:0000256" key="5">
    <source>
        <dbReference type="ARBA" id="ARBA00039545"/>
    </source>
</evidence>
<dbReference type="EC" id="6.2.1.3" evidence="4"/>
<evidence type="ECO:0000259" key="8">
    <source>
        <dbReference type="Pfam" id="PF13193"/>
    </source>
</evidence>
<dbReference type="CDD" id="cd04433">
    <property type="entry name" value="AFD_class_I"/>
    <property type="match status" value="1"/>
</dbReference>
<comment type="pathway">
    <text evidence="2">Lipid metabolism; fatty acid beta-oxidation.</text>
</comment>
<reference evidence="10" key="1">
    <citation type="submission" date="2016-10" db="EMBL/GenBank/DDBJ databases">
        <authorList>
            <person name="Varghese N."/>
            <person name="Submissions S."/>
        </authorList>
    </citation>
    <scope>NUCLEOTIDE SEQUENCE [LARGE SCALE GENOMIC DNA]</scope>
    <source>
        <strain evidence="10">ES.061</strain>
    </source>
</reference>
<gene>
    <name evidence="9" type="ORF">SAMN05216452_3352</name>
</gene>
<dbReference type="EMBL" id="FNSL01000001">
    <property type="protein sequence ID" value="SEB83292.1"/>
    <property type="molecule type" value="Genomic_DNA"/>
</dbReference>
<evidence type="ECO:0000256" key="1">
    <source>
        <dbReference type="ARBA" id="ARBA00004170"/>
    </source>
</evidence>
<dbReference type="SUPFAM" id="SSF56801">
    <property type="entry name" value="Acetyl-CoA synthetase-like"/>
    <property type="match status" value="1"/>
</dbReference>
<dbReference type="InterPro" id="IPR045851">
    <property type="entry name" value="AMP-bd_C_sf"/>
</dbReference>
<evidence type="ECO:0000259" key="7">
    <source>
        <dbReference type="Pfam" id="PF00501"/>
    </source>
</evidence>
<dbReference type="Gene3D" id="3.40.50.12780">
    <property type="entry name" value="N-terminal domain of ligase-like"/>
    <property type="match status" value="1"/>
</dbReference>
<dbReference type="AlphaFoldDB" id="A0A1H4MLR8"/>
<proteinExistence type="predicted"/>
<name>A0A1H4MLR8_9HYPH</name>
<dbReference type="InterPro" id="IPR000873">
    <property type="entry name" value="AMP-dep_synth/lig_dom"/>
</dbReference>
<feature type="domain" description="AMP-binding enzyme C-terminal" evidence="8">
    <location>
        <begin position="373"/>
        <end position="451"/>
    </location>
</feature>
<protein>
    <recommendedName>
        <fullName evidence="5">Long-chain-fatty-acid--CoA ligase</fullName>
        <ecNumber evidence="4">6.2.1.3</ecNumber>
    </recommendedName>
    <alternativeName>
        <fullName evidence="6">Long-chain acyl-CoA synthetase</fullName>
    </alternativeName>
</protein>
<accession>A0A1H4MLR8</accession>
<evidence type="ECO:0000313" key="9">
    <source>
        <dbReference type="EMBL" id="SEB83292.1"/>
    </source>
</evidence>
<comment type="subcellular location">
    <subcellularLocation>
        <location evidence="1">Membrane</location>
        <topology evidence="1">Peripheral membrane protein</topology>
    </subcellularLocation>
</comment>
<dbReference type="InterPro" id="IPR025110">
    <property type="entry name" value="AMP-bd_C"/>
</dbReference>
<evidence type="ECO:0000256" key="2">
    <source>
        <dbReference type="ARBA" id="ARBA00005005"/>
    </source>
</evidence>
<keyword evidence="3 9" id="KW-0436">Ligase</keyword>
<dbReference type="InterPro" id="IPR042099">
    <property type="entry name" value="ANL_N_sf"/>
</dbReference>